<dbReference type="AlphaFoldDB" id="A0A6A6TN66"/>
<reference evidence="1" key="1">
    <citation type="journal article" date="2020" name="Stud. Mycol.">
        <title>101 Dothideomycetes genomes: a test case for predicting lifestyles and emergence of pathogens.</title>
        <authorList>
            <person name="Haridas S."/>
            <person name="Albert R."/>
            <person name="Binder M."/>
            <person name="Bloem J."/>
            <person name="Labutti K."/>
            <person name="Salamov A."/>
            <person name="Andreopoulos B."/>
            <person name="Baker S."/>
            <person name="Barry K."/>
            <person name="Bills G."/>
            <person name="Bluhm B."/>
            <person name="Cannon C."/>
            <person name="Castanera R."/>
            <person name="Culley D."/>
            <person name="Daum C."/>
            <person name="Ezra D."/>
            <person name="Gonzalez J."/>
            <person name="Henrissat B."/>
            <person name="Kuo A."/>
            <person name="Liang C."/>
            <person name="Lipzen A."/>
            <person name="Lutzoni F."/>
            <person name="Magnuson J."/>
            <person name="Mondo S."/>
            <person name="Nolan M."/>
            <person name="Ohm R."/>
            <person name="Pangilinan J."/>
            <person name="Park H.-J."/>
            <person name="Ramirez L."/>
            <person name="Alfaro M."/>
            <person name="Sun H."/>
            <person name="Tritt A."/>
            <person name="Yoshinaga Y."/>
            <person name="Zwiers L.-H."/>
            <person name="Turgeon B."/>
            <person name="Goodwin S."/>
            <person name="Spatafora J."/>
            <person name="Crous P."/>
            <person name="Grigoriev I."/>
        </authorList>
    </citation>
    <scope>NUCLEOTIDE SEQUENCE</scope>
    <source>
        <strain evidence="1">CBS 122681</strain>
    </source>
</reference>
<accession>A0A6A6TN66</accession>
<gene>
    <name evidence="1" type="ORF">K491DRAFT_39150</name>
</gene>
<sequence>MLWNQLEGKRLGKELLPNGPLCTMGRRGSVPVKNLFQVQTQLKQCQVSLDRLYSTSHHVLHTRHIFAVRVSLAMPTAVAPTLRYLISTPALCLSRRVHSHIPTSQSGMHTRPYQIPSPKQSVSNWLERGKHRDARLTYAKAVVIEDCAFVAFVECALGSLLDRI</sequence>
<dbReference type="Proteomes" id="UP000799324">
    <property type="component" value="Unassembled WGS sequence"/>
</dbReference>
<proteinExistence type="predicted"/>
<evidence type="ECO:0000313" key="1">
    <source>
        <dbReference type="EMBL" id="KAF2660647.1"/>
    </source>
</evidence>
<evidence type="ECO:0000313" key="2">
    <source>
        <dbReference type="Proteomes" id="UP000799324"/>
    </source>
</evidence>
<dbReference type="EMBL" id="MU004298">
    <property type="protein sequence ID" value="KAF2660647.1"/>
    <property type="molecule type" value="Genomic_DNA"/>
</dbReference>
<keyword evidence="2" id="KW-1185">Reference proteome</keyword>
<name>A0A6A6TN66_9PLEO</name>
<protein>
    <submittedName>
        <fullName evidence="1">Uncharacterized protein</fullName>
    </submittedName>
</protein>
<organism evidence="1 2">
    <name type="scientific">Lophiostoma macrostomum CBS 122681</name>
    <dbReference type="NCBI Taxonomy" id="1314788"/>
    <lineage>
        <taxon>Eukaryota</taxon>
        <taxon>Fungi</taxon>
        <taxon>Dikarya</taxon>
        <taxon>Ascomycota</taxon>
        <taxon>Pezizomycotina</taxon>
        <taxon>Dothideomycetes</taxon>
        <taxon>Pleosporomycetidae</taxon>
        <taxon>Pleosporales</taxon>
        <taxon>Lophiostomataceae</taxon>
        <taxon>Lophiostoma</taxon>
    </lineage>
</organism>